<reference evidence="2 3" key="1">
    <citation type="submission" date="2020-04" db="EMBL/GenBank/DDBJ databases">
        <title>Massilia sp. RP-1-19 isolated from soil.</title>
        <authorList>
            <person name="Dahal R.H."/>
        </authorList>
    </citation>
    <scope>NUCLEOTIDE SEQUENCE [LARGE SCALE GENOMIC DNA]</scope>
    <source>
        <strain evidence="2 3">RP-1-19</strain>
    </source>
</reference>
<name>A0A848HFB7_9BURK</name>
<dbReference type="InterPro" id="IPR009883">
    <property type="entry name" value="YgfX"/>
</dbReference>
<dbReference type="RefSeq" id="WP_169463481.1">
    <property type="nucleotide sequence ID" value="NZ_JABBGG010000001.1"/>
</dbReference>
<dbReference type="AlphaFoldDB" id="A0A848HFB7"/>
<dbReference type="EMBL" id="JABBGG010000001">
    <property type="protein sequence ID" value="NML59777.1"/>
    <property type="molecule type" value="Genomic_DNA"/>
</dbReference>
<sequence length="163" mass="16730">MSIAVSAVVKPSRLLRGALATYAAANLAVGAAVLSCAPGAFRAPLLIAACCLVAAAAAMAALGPAGKMRRIDISGVGEMHVTVQQKQAETGMHNMPCKLLPGSAVWPRLLMLRVLGEDGKAALVAVFADSVSAEEFRALAVAIRAIGGQETPDQVFFGPHKIL</sequence>
<accession>A0A848HFB7</accession>
<proteinExistence type="predicted"/>
<evidence type="ECO:0000256" key="1">
    <source>
        <dbReference type="SAM" id="Phobius"/>
    </source>
</evidence>
<keyword evidence="1" id="KW-0472">Membrane</keyword>
<evidence type="ECO:0000313" key="3">
    <source>
        <dbReference type="Proteomes" id="UP000583752"/>
    </source>
</evidence>
<protein>
    <submittedName>
        <fullName evidence="2">Uncharacterized protein</fullName>
    </submittedName>
</protein>
<dbReference type="Pfam" id="PF07254">
    <property type="entry name" value="Cpta_toxin"/>
    <property type="match status" value="1"/>
</dbReference>
<comment type="caution">
    <text evidence="2">The sequence shown here is derived from an EMBL/GenBank/DDBJ whole genome shotgun (WGS) entry which is preliminary data.</text>
</comment>
<evidence type="ECO:0000313" key="2">
    <source>
        <dbReference type="EMBL" id="NML59777.1"/>
    </source>
</evidence>
<feature type="transmembrane region" description="Helical" evidence="1">
    <location>
        <begin position="46"/>
        <end position="65"/>
    </location>
</feature>
<dbReference type="Proteomes" id="UP000583752">
    <property type="component" value="Unassembled WGS sequence"/>
</dbReference>
<gene>
    <name evidence="2" type="ORF">HHL21_01455</name>
</gene>
<keyword evidence="1" id="KW-1133">Transmembrane helix</keyword>
<organism evidence="2 3">
    <name type="scientific">Massilia polaris</name>
    <dbReference type="NCBI Taxonomy" id="2728846"/>
    <lineage>
        <taxon>Bacteria</taxon>
        <taxon>Pseudomonadati</taxon>
        <taxon>Pseudomonadota</taxon>
        <taxon>Betaproteobacteria</taxon>
        <taxon>Burkholderiales</taxon>
        <taxon>Oxalobacteraceae</taxon>
        <taxon>Telluria group</taxon>
        <taxon>Massilia</taxon>
    </lineage>
</organism>
<feature type="transmembrane region" description="Helical" evidence="1">
    <location>
        <begin position="19"/>
        <end position="40"/>
    </location>
</feature>
<keyword evidence="1" id="KW-0812">Transmembrane</keyword>
<keyword evidence="3" id="KW-1185">Reference proteome</keyword>